<dbReference type="RefSeq" id="WP_341878210.1">
    <property type="nucleotide sequence ID" value="NZ_CP121687.1"/>
</dbReference>
<reference evidence="1 2" key="1">
    <citation type="submission" date="2023-03" db="EMBL/GenBank/DDBJ databases">
        <title>Novel Species.</title>
        <authorList>
            <person name="Ma S."/>
        </authorList>
    </citation>
    <scope>NUCLEOTIDE SEQUENCE [LARGE SCALE GENOMIC DNA]</scope>
    <source>
        <strain evidence="1 2">LIND6LT2</strain>
    </source>
</reference>
<name>A0ABZ2Y9C1_9FIRM</name>
<evidence type="ECO:0000313" key="2">
    <source>
        <dbReference type="Proteomes" id="UP001486565"/>
    </source>
</evidence>
<sequence length="161" mass="18298">MSNNQLLQNLGGVLGTSIDLQQDLNEIMEIIRNKFKEKYINRIESLIQGNRMQAQENPTREIALLQAVKPFLNPNIHLQIDQLIDAMNTFRTFQNISQQVKSVQLQSSGSEEERPLIQDDGVYEIDENCMNSKSVGIGMENGELFIFILLILLLGSSKFNN</sequence>
<dbReference type="Proteomes" id="UP001486565">
    <property type="component" value="Chromosome"/>
</dbReference>
<keyword evidence="2" id="KW-1185">Reference proteome</keyword>
<dbReference type="EMBL" id="CP121687">
    <property type="protein sequence ID" value="WZL71246.1"/>
    <property type="molecule type" value="Genomic_DNA"/>
</dbReference>
<evidence type="ECO:0000313" key="1">
    <source>
        <dbReference type="EMBL" id="WZL71246.1"/>
    </source>
</evidence>
<evidence type="ECO:0008006" key="3">
    <source>
        <dbReference type="Google" id="ProtNLM"/>
    </source>
</evidence>
<accession>A0ABZ2Y9C1</accession>
<gene>
    <name evidence="1" type="ORF">QBE51_06980</name>
</gene>
<protein>
    <recommendedName>
        <fullName evidence="3">YlbF family regulator</fullName>
    </recommendedName>
</protein>
<organism evidence="1 2">
    <name type="scientific">Defluviitalea saccharophila</name>
    <dbReference type="NCBI Taxonomy" id="879970"/>
    <lineage>
        <taxon>Bacteria</taxon>
        <taxon>Bacillati</taxon>
        <taxon>Bacillota</taxon>
        <taxon>Clostridia</taxon>
        <taxon>Lachnospirales</taxon>
        <taxon>Defluviitaleaceae</taxon>
        <taxon>Defluviitalea</taxon>
    </lineage>
</organism>
<proteinExistence type="predicted"/>